<dbReference type="Proteomes" id="UP001500131">
    <property type="component" value="Unassembled WGS sequence"/>
</dbReference>
<feature type="region of interest" description="Disordered" evidence="1">
    <location>
        <begin position="1"/>
        <end position="74"/>
    </location>
</feature>
<gene>
    <name evidence="2" type="ORF">Q4I31_006874</name>
</gene>
<sequence>MSYLRSTAVCRDPAAAENSISSSPTGNGSARRAECRTSITADPPQAVSMETALVSSEQAEKPSPSPEVTTFLEPAPVTTPFPPLSIADKTPVSAVTATGQPRPAPFCVECGYLHMDDLAKFCALCGHKRVHLFY</sequence>
<organism evidence="2 3">
    <name type="scientific">Leishmania lindenbergi</name>
    <dbReference type="NCBI Taxonomy" id="651832"/>
    <lineage>
        <taxon>Eukaryota</taxon>
        <taxon>Discoba</taxon>
        <taxon>Euglenozoa</taxon>
        <taxon>Kinetoplastea</taxon>
        <taxon>Metakinetoplastina</taxon>
        <taxon>Trypanosomatida</taxon>
        <taxon>Trypanosomatidae</taxon>
        <taxon>Leishmaniinae</taxon>
        <taxon>Leishmania</taxon>
    </lineage>
</organism>
<dbReference type="AlphaFoldDB" id="A0AAW3A245"/>
<reference evidence="2 3" key="1">
    <citation type="submission" date="2024-02" db="EMBL/GenBank/DDBJ databases">
        <title>FIRST GENOME SEQUENCES OF Leishmania (Viannia) shawi, Leishmania (Viannia) lindenbergi AND Leishmania (Viannia) utingensis.</title>
        <authorList>
            <person name="Resadore F."/>
            <person name="Custodio M.G.F."/>
            <person name="Boite M.C."/>
            <person name="Cupolillo E."/>
            <person name="Ferreira G.E.M."/>
        </authorList>
    </citation>
    <scope>NUCLEOTIDE SEQUENCE [LARGE SCALE GENOMIC DNA]</scope>
    <source>
        <strain evidence="2 3">MHOM/BR/1966/M15733</strain>
    </source>
</reference>
<keyword evidence="3" id="KW-1185">Reference proteome</keyword>
<name>A0AAW3A245_9TRYP</name>
<evidence type="ECO:0008006" key="4">
    <source>
        <dbReference type="Google" id="ProtNLM"/>
    </source>
</evidence>
<comment type="caution">
    <text evidence="2">The sequence shown here is derived from an EMBL/GenBank/DDBJ whole genome shotgun (WGS) entry which is preliminary data.</text>
</comment>
<proteinExistence type="predicted"/>
<dbReference type="EMBL" id="JBAMZK010000034">
    <property type="protein sequence ID" value="KAL0497032.1"/>
    <property type="molecule type" value="Genomic_DNA"/>
</dbReference>
<evidence type="ECO:0000256" key="1">
    <source>
        <dbReference type="SAM" id="MobiDB-lite"/>
    </source>
</evidence>
<feature type="compositionally biased region" description="Polar residues" evidence="1">
    <location>
        <begin position="18"/>
        <end position="28"/>
    </location>
</feature>
<protein>
    <recommendedName>
        <fullName evidence="4">Zinc-ribbon domain-containing protein</fullName>
    </recommendedName>
</protein>
<accession>A0AAW3A245</accession>
<evidence type="ECO:0000313" key="2">
    <source>
        <dbReference type="EMBL" id="KAL0497032.1"/>
    </source>
</evidence>
<evidence type="ECO:0000313" key="3">
    <source>
        <dbReference type="Proteomes" id="UP001500131"/>
    </source>
</evidence>